<sequence>MILREFEADERLAGAGGVDDGGLAGVVEHGEDGAIGYLVVGKQRYHIAPPFPMFRQQNNSIDGLIFAWLWFFRTSIHDFLCLNTCGPLYPRYY</sequence>
<name>A0A645E8G8_9ZZZZ</name>
<accession>A0A645E8G8</accession>
<protein>
    <submittedName>
        <fullName evidence="1">Uncharacterized protein</fullName>
    </submittedName>
</protein>
<comment type="caution">
    <text evidence="1">The sequence shown here is derived from an EMBL/GenBank/DDBJ whole genome shotgun (WGS) entry which is preliminary data.</text>
</comment>
<proteinExistence type="predicted"/>
<gene>
    <name evidence="1" type="ORF">SDC9_145380</name>
</gene>
<dbReference type="AlphaFoldDB" id="A0A645E8G8"/>
<organism evidence="1">
    <name type="scientific">bioreactor metagenome</name>
    <dbReference type="NCBI Taxonomy" id="1076179"/>
    <lineage>
        <taxon>unclassified sequences</taxon>
        <taxon>metagenomes</taxon>
        <taxon>ecological metagenomes</taxon>
    </lineage>
</organism>
<dbReference type="EMBL" id="VSSQ01044381">
    <property type="protein sequence ID" value="MPM98197.1"/>
    <property type="molecule type" value="Genomic_DNA"/>
</dbReference>
<evidence type="ECO:0000313" key="1">
    <source>
        <dbReference type="EMBL" id="MPM98197.1"/>
    </source>
</evidence>
<reference evidence="1" key="1">
    <citation type="submission" date="2019-08" db="EMBL/GenBank/DDBJ databases">
        <authorList>
            <person name="Kucharzyk K."/>
            <person name="Murdoch R.W."/>
            <person name="Higgins S."/>
            <person name="Loffler F."/>
        </authorList>
    </citation>
    <scope>NUCLEOTIDE SEQUENCE</scope>
</reference>